<proteinExistence type="predicted"/>
<dbReference type="EMBL" id="ACVN02000239">
    <property type="protein sequence ID" value="ERK53321.1"/>
    <property type="molecule type" value="Genomic_DNA"/>
</dbReference>
<evidence type="ECO:0000313" key="2">
    <source>
        <dbReference type="Proteomes" id="UP000017052"/>
    </source>
</evidence>
<dbReference type="Proteomes" id="UP000017052">
    <property type="component" value="Unassembled WGS sequence"/>
</dbReference>
<evidence type="ECO:0000313" key="1">
    <source>
        <dbReference type="EMBL" id="ERK53321.1"/>
    </source>
</evidence>
<organism evidence="1 2">
    <name type="scientific">Propionibacterium acidifaciens F0233</name>
    <dbReference type="NCBI Taxonomy" id="553198"/>
    <lineage>
        <taxon>Bacteria</taxon>
        <taxon>Bacillati</taxon>
        <taxon>Actinomycetota</taxon>
        <taxon>Actinomycetes</taxon>
        <taxon>Propionibacteriales</taxon>
        <taxon>Propionibacteriaceae</taxon>
        <taxon>Propionibacterium</taxon>
    </lineage>
</organism>
<dbReference type="AlphaFoldDB" id="U2QA83"/>
<comment type="caution">
    <text evidence="1">The sequence shown here is derived from an EMBL/GenBank/DDBJ whole genome shotgun (WGS) entry which is preliminary data.</text>
</comment>
<name>U2QA83_9ACTN</name>
<accession>U2QA83</accession>
<gene>
    <name evidence="1" type="ORF">HMPREF0682_2632</name>
</gene>
<protein>
    <submittedName>
        <fullName evidence="1">Uncharacterized protein</fullName>
    </submittedName>
</protein>
<reference evidence="1" key="1">
    <citation type="submission" date="2013-08" db="EMBL/GenBank/DDBJ databases">
        <authorList>
            <person name="Durkin A.S."/>
            <person name="Haft D.R."/>
            <person name="McCorrison J."/>
            <person name="Torralba M."/>
            <person name="Gillis M."/>
            <person name="Haft D.H."/>
            <person name="Methe B."/>
            <person name="Sutton G."/>
            <person name="Nelson K.E."/>
        </authorList>
    </citation>
    <scope>NUCLEOTIDE SEQUENCE [LARGE SCALE GENOMIC DNA]</scope>
    <source>
        <strain evidence="1">F0233</strain>
    </source>
</reference>
<sequence>MRVSFIAALSTQRYVHGITGIVRGGVSPCRIFVLTCCEKVSQFSSVVWVV</sequence>
<keyword evidence="2" id="KW-1185">Reference proteome</keyword>